<organism evidence="9 10">
    <name type="scientific">Streptosporangium saharense</name>
    <dbReference type="NCBI Taxonomy" id="1706840"/>
    <lineage>
        <taxon>Bacteria</taxon>
        <taxon>Bacillati</taxon>
        <taxon>Actinomycetota</taxon>
        <taxon>Actinomycetes</taxon>
        <taxon>Streptosporangiales</taxon>
        <taxon>Streptosporangiaceae</taxon>
        <taxon>Streptosporangium</taxon>
    </lineage>
</organism>
<evidence type="ECO:0000313" key="9">
    <source>
        <dbReference type="EMBL" id="MBB4913054.1"/>
    </source>
</evidence>
<feature type="transmembrane region" description="Helical" evidence="8">
    <location>
        <begin position="113"/>
        <end position="146"/>
    </location>
</feature>
<comment type="caution">
    <text evidence="9">The sequence shown here is derived from an EMBL/GenBank/DDBJ whole genome shotgun (WGS) entry which is preliminary data.</text>
</comment>
<feature type="transmembrane region" description="Helical" evidence="8">
    <location>
        <begin position="208"/>
        <end position="227"/>
    </location>
</feature>
<dbReference type="CDD" id="cd06550">
    <property type="entry name" value="TM_ABC_iron-siderophores_like"/>
    <property type="match status" value="1"/>
</dbReference>
<dbReference type="RefSeq" id="WP_184711882.1">
    <property type="nucleotide sequence ID" value="NZ_JACHJP010000001.1"/>
</dbReference>
<comment type="subcellular location">
    <subcellularLocation>
        <location evidence="1">Cell membrane</location>
        <topology evidence="1">Multi-pass membrane protein</topology>
    </subcellularLocation>
</comment>
<dbReference type="GO" id="GO:0033214">
    <property type="term" value="P:siderophore-iron import into cell"/>
    <property type="evidence" value="ECO:0007669"/>
    <property type="project" value="TreeGrafter"/>
</dbReference>
<dbReference type="SUPFAM" id="SSF81345">
    <property type="entry name" value="ABC transporter involved in vitamin B12 uptake, BtuC"/>
    <property type="match status" value="1"/>
</dbReference>
<evidence type="ECO:0000256" key="4">
    <source>
        <dbReference type="ARBA" id="ARBA00022475"/>
    </source>
</evidence>
<dbReference type="Pfam" id="PF01032">
    <property type="entry name" value="FecCD"/>
    <property type="match status" value="1"/>
</dbReference>
<feature type="transmembrane region" description="Helical" evidence="8">
    <location>
        <begin position="18"/>
        <end position="36"/>
    </location>
</feature>
<keyword evidence="5 8" id="KW-0812">Transmembrane</keyword>
<keyword evidence="6 8" id="KW-1133">Transmembrane helix</keyword>
<keyword evidence="7 8" id="KW-0472">Membrane</keyword>
<evidence type="ECO:0000313" key="10">
    <source>
        <dbReference type="Proteomes" id="UP000552644"/>
    </source>
</evidence>
<keyword evidence="3" id="KW-0813">Transport</keyword>
<name>A0A7W7QGQ5_9ACTN</name>
<proteinExistence type="inferred from homology"/>
<dbReference type="InterPro" id="IPR000522">
    <property type="entry name" value="ABC_transptr_permease_BtuC"/>
</dbReference>
<dbReference type="AlphaFoldDB" id="A0A7W7QGQ5"/>
<evidence type="ECO:0000256" key="1">
    <source>
        <dbReference type="ARBA" id="ARBA00004651"/>
    </source>
</evidence>
<evidence type="ECO:0000256" key="6">
    <source>
        <dbReference type="ARBA" id="ARBA00022989"/>
    </source>
</evidence>
<feature type="transmembrane region" description="Helical" evidence="8">
    <location>
        <begin position="158"/>
        <end position="178"/>
    </location>
</feature>
<feature type="transmembrane region" description="Helical" evidence="8">
    <location>
        <begin position="281"/>
        <end position="302"/>
    </location>
</feature>
<dbReference type="Gene3D" id="1.10.3470.10">
    <property type="entry name" value="ABC transporter involved in vitamin B12 uptake, BtuC"/>
    <property type="match status" value="1"/>
</dbReference>
<gene>
    <name evidence="9" type="ORF">FHS44_000126</name>
</gene>
<accession>A0A7W7QGQ5</accession>
<reference evidence="9 10" key="1">
    <citation type="submission" date="2020-08" db="EMBL/GenBank/DDBJ databases">
        <title>Genomic Encyclopedia of Type Strains, Phase III (KMG-III): the genomes of soil and plant-associated and newly described type strains.</title>
        <authorList>
            <person name="Whitman W."/>
        </authorList>
    </citation>
    <scope>NUCLEOTIDE SEQUENCE [LARGE SCALE GENOMIC DNA]</scope>
    <source>
        <strain evidence="9 10">CECT 8840</strain>
    </source>
</reference>
<keyword evidence="10" id="KW-1185">Reference proteome</keyword>
<comment type="similarity">
    <text evidence="2">Belongs to the binding-protein-dependent transport system permease family. FecCD subfamily.</text>
</comment>
<dbReference type="PANTHER" id="PTHR30472:SF24">
    <property type="entry name" value="FERRIC ENTEROBACTIN TRANSPORT SYSTEM PERMEASE PROTEIN FEPG"/>
    <property type="match status" value="1"/>
</dbReference>
<dbReference type="GO" id="GO:0022857">
    <property type="term" value="F:transmembrane transporter activity"/>
    <property type="evidence" value="ECO:0007669"/>
    <property type="project" value="InterPro"/>
</dbReference>
<feature type="transmembrane region" description="Helical" evidence="8">
    <location>
        <begin position="73"/>
        <end position="93"/>
    </location>
</feature>
<dbReference type="GO" id="GO:0005886">
    <property type="term" value="C:plasma membrane"/>
    <property type="evidence" value="ECO:0007669"/>
    <property type="project" value="UniProtKB-SubCell"/>
</dbReference>
<sequence length="339" mass="34541">MTLQRHVVRPHRGVRGHLAVLLVTASIGALVFLLALGTGEIGLSPLEVLRILAGNAGDTLGGTAVLSWRMPRALLALAFGAALGLSGAIFQSITRNPLGSPDIIGFDTGAYTGALITIMVTGAGGYLQIAAGALCGGLVTAGLVYTLAFRRGMRGHRLIIVGIGVTAMLASVNTWLIYRADLDVAARAALWGAGSLESLGWKHALPALAVLAVLLTLAAVLSGPLRVLRLGDDVAVVLGLRVEPVRLALVAVGVGLTATVTAAAGPIAFVALAAPQIARRLLPATGTALALSAVVGATLLAGADWLAQRAFAPTQLPAGIMTISLGGLYLLHRLTTKRV</sequence>
<evidence type="ECO:0000256" key="7">
    <source>
        <dbReference type="ARBA" id="ARBA00023136"/>
    </source>
</evidence>
<feature type="transmembrane region" description="Helical" evidence="8">
    <location>
        <begin position="314"/>
        <end position="331"/>
    </location>
</feature>
<keyword evidence="4" id="KW-1003">Cell membrane</keyword>
<evidence type="ECO:0000256" key="2">
    <source>
        <dbReference type="ARBA" id="ARBA00007935"/>
    </source>
</evidence>
<dbReference type="PANTHER" id="PTHR30472">
    <property type="entry name" value="FERRIC ENTEROBACTIN TRANSPORT SYSTEM PERMEASE PROTEIN"/>
    <property type="match status" value="1"/>
</dbReference>
<dbReference type="EMBL" id="JACHJP010000001">
    <property type="protein sequence ID" value="MBB4913054.1"/>
    <property type="molecule type" value="Genomic_DNA"/>
</dbReference>
<evidence type="ECO:0000256" key="8">
    <source>
        <dbReference type="SAM" id="Phobius"/>
    </source>
</evidence>
<feature type="transmembrane region" description="Helical" evidence="8">
    <location>
        <begin position="247"/>
        <end position="274"/>
    </location>
</feature>
<dbReference type="Proteomes" id="UP000552644">
    <property type="component" value="Unassembled WGS sequence"/>
</dbReference>
<evidence type="ECO:0000256" key="5">
    <source>
        <dbReference type="ARBA" id="ARBA00022692"/>
    </source>
</evidence>
<evidence type="ECO:0000256" key="3">
    <source>
        <dbReference type="ARBA" id="ARBA00022448"/>
    </source>
</evidence>
<protein>
    <submittedName>
        <fullName evidence="9">Iron complex transport system permease protein</fullName>
    </submittedName>
</protein>
<dbReference type="InterPro" id="IPR037294">
    <property type="entry name" value="ABC_BtuC-like"/>
</dbReference>